<dbReference type="SMART" id="SM00353">
    <property type="entry name" value="HLH"/>
    <property type="match status" value="1"/>
</dbReference>
<evidence type="ECO:0000256" key="3">
    <source>
        <dbReference type="ARBA" id="ARBA00023163"/>
    </source>
</evidence>
<feature type="domain" description="BHLH" evidence="5">
    <location>
        <begin position="26"/>
        <end position="80"/>
    </location>
</feature>
<dbReference type="InterPro" id="IPR050370">
    <property type="entry name" value="HES_HEY"/>
</dbReference>
<evidence type="ECO:0000313" key="7">
    <source>
        <dbReference type="WBParaSite" id="ALUE_0001116401-mRNA-1"/>
    </source>
</evidence>
<dbReference type="Pfam" id="PF00010">
    <property type="entry name" value="HLH"/>
    <property type="match status" value="1"/>
</dbReference>
<dbReference type="SUPFAM" id="SSF47459">
    <property type="entry name" value="HLH, helix-loop-helix DNA-binding domain"/>
    <property type="match status" value="1"/>
</dbReference>
<accession>A0A0M3I3F0</accession>
<keyword evidence="2" id="KW-0805">Transcription regulation</keyword>
<protein>
    <submittedName>
        <fullName evidence="7">BHLH domain-containing protein</fullName>
    </submittedName>
</protein>
<sequence length="272" mass="30503">MERSCIIARHLCSTPSTCMSSEVEDVKQGTKPEMERRRRARMNDAFEQLKKFHLINSPNESSKLEKTDVLELTVNYIRKMHETNSLLNKNSPKEIALERYREGFRAAVEATKSFIQCALPPNQATILNAGLTAVLSNYDPLQSTTPHKSERKRSFTDAFPSTVLQRHSSSSFVPDNCIPFVYPNIAAVRPSLHLPPVPGLLEISQNLLLDKTRQTCPSSTPQNTIKKVPTDAIKSIVCVICEEIDNHSSDIGIVAHRGNSLFCCGKRRWIAV</sequence>
<comment type="subcellular location">
    <subcellularLocation>
        <location evidence="1">Nucleus</location>
    </subcellularLocation>
</comment>
<keyword evidence="4" id="KW-0539">Nucleus</keyword>
<dbReference type="Gene3D" id="4.10.280.10">
    <property type="entry name" value="Helix-loop-helix DNA-binding domain"/>
    <property type="match status" value="1"/>
</dbReference>
<dbReference type="PANTHER" id="PTHR10985">
    <property type="entry name" value="BASIC HELIX-LOOP-HELIX TRANSCRIPTION FACTOR, HES-RELATED"/>
    <property type="match status" value="1"/>
</dbReference>
<dbReference type="Proteomes" id="UP000036681">
    <property type="component" value="Unplaced"/>
</dbReference>
<evidence type="ECO:0000256" key="2">
    <source>
        <dbReference type="ARBA" id="ARBA00023015"/>
    </source>
</evidence>
<organism evidence="6 7">
    <name type="scientific">Ascaris lumbricoides</name>
    <name type="common">Giant roundworm</name>
    <dbReference type="NCBI Taxonomy" id="6252"/>
    <lineage>
        <taxon>Eukaryota</taxon>
        <taxon>Metazoa</taxon>
        <taxon>Ecdysozoa</taxon>
        <taxon>Nematoda</taxon>
        <taxon>Chromadorea</taxon>
        <taxon>Rhabditida</taxon>
        <taxon>Spirurina</taxon>
        <taxon>Ascaridomorpha</taxon>
        <taxon>Ascaridoidea</taxon>
        <taxon>Ascarididae</taxon>
        <taxon>Ascaris</taxon>
    </lineage>
</organism>
<dbReference type="GO" id="GO:0046983">
    <property type="term" value="F:protein dimerization activity"/>
    <property type="evidence" value="ECO:0007669"/>
    <property type="project" value="InterPro"/>
</dbReference>
<dbReference type="WBParaSite" id="ALUE_0001116401-mRNA-1">
    <property type="protein sequence ID" value="ALUE_0001116401-mRNA-1"/>
    <property type="gene ID" value="ALUE_0001116401"/>
</dbReference>
<name>A0A0M3I3F0_ASCLU</name>
<reference evidence="7" key="1">
    <citation type="submission" date="2017-02" db="UniProtKB">
        <authorList>
            <consortium name="WormBaseParasite"/>
        </authorList>
    </citation>
    <scope>IDENTIFICATION</scope>
</reference>
<evidence type="ECO:0000256" key="4">
    <source>
        <dbReference type="ARBA" id="ARBA00023242"/>
    </source>
</evidence>
<dbReference type="PROSITE" id="PS50888">
    <property type="entry name" value="BHLH"/>
    <property type="match status" value="1"/>
</dbReference>
<proteinExistence type="predicted"/>
<evidence type="ECO:0000256" key="1">
    <source>
        <dbReference type="ARBA" id="ARBA00004123"/>
    </source>
</evidence>
<evidence type="ECO:0000313" key="6">
    <source>
        <dbReference type="Proteomes" id="UP000036681"/>
    </source>
</evidence>
<dbReference type="GO" id="GO:0005634">
    <property type="term" value="C:nucleus"/>
    <property type="evidence" value="ECO:0007669"/>
    <property type="project" value="UniProtKB-SubCell"/>
</dbReference>
<keyword evidence="6" id="KW-1185">Reference proteome</keyword>
<dbReference type="InterPro" id="IPR011598">
    <property type="entry name" value="bHLH_dom"/>
</dbReference>
<keyword evidence="3" id="KW-0804">Transcription</keyword>
<evidence type="ECO:0000259" key="5">
    <source>
        <dbReference type="PROSITE" id="PS50888"/>
    </source>
</evidence>
<dbReference type="AlphaFoldDB" id="A0A0M3I3F0"/>
<dbReference type="InterPro" id="IPR036638">
    <property type="entry name" value="HLH_DNA-bd_sf"/>
</dbReference>